<dbReference type="SMART" id="SM00225">
    <property type="entry name" value="BTB"/>
    <property type="match status" value="1"/>
</dbReference>
<proteinExistence type="predicted"/>
<keyword evidence="4" id="KW-1185">Reference proteome</keyword>
<reference evidence="3 4" key="1">
    <citation type="journal article" date="2022" name="Nat. Ecol. Evol.">
        <title>A masculinizing supergene underlies an exaggerated male reproductive morph in a spider.</title>
        <authorList>
            <person name="Hendrickx F."/>
            <person name="De Corte Z."/>
            <person name="Sonet G."/>
            <person name="Van Belleghem S.M."/>
            <person name="Kostlbacher S."/>
            <person name="Vangestel C."/>
        </authorList>
    </citation>
    <scope>NUCLEOTIDE SEQUENCE [LARGE SCALE GENOMIC DNA]</scope>
    <source>
        <strain evidence="3">W744_W776</strain>
    </source>
</reference>
<dbReference type="AlphaFoldDB" id="A0AAV6VLC6"/>
<feature type="region of interest" description="Disordered" evidence="1">
    <location>
        <begin position="423"/>
        <end position="442"/>
    </location>
</feature>
<feature type="region of interest" description="Disordered" evidence="1">
    <location>
        <begin position="496"/>
        <end position="525"/>
    </location>
</feature>
<dbReference type="Pfam" id="PF00651">
    <property type="entry name" value="BTB"/>
    <property type="match status" value="1"/>
</dbReference>
<dbReference type="InterPro" id="IPR000210">
    <property type="entry name" value="BTB/POZ_dom"/>
</dbReference>
<dbReference type="CDD" id="cd18186">
    <property type="entry name" value="BTB_POZ_ZBTB_KLHL-like"/>
    <property type="match status" value="1"/>
</dbReference>
<comment type="caution">
    <text evidence="3">The sequence shown here is derived from an EMBL/GenBank/DDBJ whole genome shotgun (WGS) entry which is preliminary data.</text>
</comment>
<feature type="domain" description="BTB" evidence="2">
    <location>
        <begin position="12"/>
        <end position="81"/>
    </location>
</feature>
<dbReference type="PROSITE" id="PS50097">
    <property type="entry name" value="BTB"/>
    <property type="match status" value="1"/>
</dbReference>
<dbReference type="Gene3D" id="3.30.710.10">
    <property type="entry name" value="Potassium Channel Kv1.1, Chain A"/>
    <property type="match status" value="1"/>
</dbReference>
<dbReference type="SUPFAM" id="SSF54695">
    <property type="entry name" value="POZ domain"/>
    <property type="match status" value="1"/>
</dbReference>
<dbReference type="Proteomes" id="UP000827092">
    <property type="component" value="Unassembled WGS sequence"/>
</dbReference>
<dbReference type="EMBL" id="JAFNEN010000052">
    <property type="protein sequence ID" value="KAG8197607.1"/>
    <property type="molecule type" value="Genomic_DNA"/>
</dbReference>
<evidence type="ECO:0000313" key="3">
    <source>
        <dbReference type="EMBL" id="KAG8197607.1"/>
    </source>
</evidence>
<organism evidence="3 4">
    <name type="scientific">Oedothorax gibbosus</name>
    <dbReference type="NCBI Taxonomy" id="931172"/>
    <lineage>
        <taxon>Eukaryota</taxon>
        <taxon>Metazoa</taxon>
        <taxon>Ecdysozoa</taxon>
        <taxon>Arthropoda</taxon>
        <taxon>Chelicerata</taxon>
        <taxon>Arachnida</taxon>
        <taxon>Araneae</taxon>
        <taxon>Araneomorphae</taxon>
        <taxon>Entelegynae</taxon>
        <taxon>Araneoidea</taxon>
        <taxon>Linyphiidae</taxon>
        <taxon>Erigoninae</taxon>
        <taxon>Oedothorax</taxon>
    </lineage>
</organism>
<dbReference type="InterPro" id="IPR011333">
    <property type="entry name" value="SKP1/BTB/POZ_sf"/>
</dbReference>
<sequence length="525" mass="59228">MASDLVISDEKSDLTLKVRHAGYTWRFPAHSLLLTAKSEKFREMIEDRKIEDQEESPLNVTIVGTHPDTILTLLKYIYSGEHPTEVTPDLLVAAEKYGLQSLRDHLEDDLLPNLSVTEACHLLEEYQPLGDEGLVKAACRQVLERNAFHVFSSDLVFSLGRRSLLCLLTSDDLNVPDESVVFWGVWRWGRRMCSMNGRRMDDETVAGYIEDMLKLLRMCSLRKRDGIPGAAMECFSRCLCKRSAYQVPEDVLEQCMQFQLCGTWEGLTDVLNTDRGNLCFQVSFDRSAILYGVSLEICAPELSEAFIQMFRESDGKEVLRQKIDCFRCSVRKLNRTSQLPDTWLSSDFVFSEPLSLSGKEIYSAYIRLACEEQCCLPTVLLSGRRKRLGKAWASLHGQAVVAVRELYVVPDAQVSGPALPITTARGRWEPSHDHASSRQSLQQKVKNSISSTILHPLSLCLQHQRDKKKRTDLIRPGSLILLSFLPPLPRQPCCRLPGVSPARAQSPLRPLYRGRSRNIRGGGGV</sequence>
<dbReference type="Pfam" id="PF07707">
    <property type="entry name" value="BACK"/>
    <property type="match status" value="1"/>
</dbReference>
<dbReference type="InterPro" id="IPR011705">
    <property type="entry name" value="BACK"/>
</dbReference>
<dbReference type="PANTHER" id="PTHR45774">
    <property type="entry name" value="BTB/POZ DOMAIN-CONTAINING"/>
    <property type="match status" value="1"/>
</dbReference>
<feature type="compositionally biased region" description="Basic and acidic residues" evidence="1">
    <location>
        <begin position="426"/>
        <end position="436"/>
    </location>
</feature>
<evidence type="ECO:0000313" key="4">
    <source>
        <dbReference type="Proteomes" id="UP000827092"/>
    </source>
</evidence>
<protein>
    <recommendedName>
        <fullName evidence="2">BTB domain-containing protein</fullName>
    </recommendedName>
</protein>
<name>A0AAV6VLC6_9ARAC</name>
<evidence type="ECO:0000256" key="1">
    <source>
        <dbReference type="SAM" id="MobiDB-lite"/>
    </source>
</evidence>
<dbReference type="Gene3D" id="1.25.40.420">
    <property type="match status" value="1"/>
</dbReference>
<gene>
    <name evidence="3" type="ORF">JTE90_001539</name>
</gene>
<evidence type="ECO:0000259" key="2">
    <source>
        <dbReference type="PROSITE" id="PS50097"/>
    </source>
</evidence>
<accession>A0AAV6VLC6</accession>
<dbReference type="PANTHER" id="PTHR45774:SF3">
    <property type="entry name" value="BTB (POZ) DOMAIN-CONTAINING 2B-RELATED"/>
    <property type="match status" value="1"/>
</dbReference>